<feature type="domain" description="Plastocyanin-like" evidence="4">
    <location>
        <begin position="86"/>
        <end position="206"/>
    </location>
</feature>
<feature type="compositionally biased region" description="Pro residues" evidence="2">
    <location>
        <begin position="564"/>
        <end position="584"/>
    </location>
</feature>
<dbReference type="PANTHER" id="PTHR48267">
    <property type="entry name" value="CUPREDOXIN SUPERFAMILY PROTEIN"/>
    <property type="match status" value="1"/>
</dbReference>
<comment type="caution">
    <text evidence="5">The sequence shown here is derived from an EMBL/GenBank/DDBJ whole genome shotgun (WGS) entry which is preliminary data.</text>
</comment>
<dbReference type="Proteomes" id="UP000030466">
    <property type="component" value="Unassembled WGS sequence"/>
</dbReference>
<dbReference type="InterPro" id="IPR045087">
    <property type="entry name" value="Cu-oxidase_fam"/>
</dbReference>
<dbReference type="GO" id="GO:0005507">
    <property type="term" value="F:copper ion binding"/>
    <property type="evidence" value="ECO:0007669"/>
    <property type="project" value="InterPro"/>
</dbReference>
<organism evidence="5 6">
    <name type="scientific">Kocuria rosea subsp. polaris</name>
    <dbReference type="NCBI Taxonomy" id="136273"/>
    <lineage>
        <taxon>Bacteria</taxon>
        <taxon>Bacillati</taxon>
        <taxon>Actinomycetota</taxon>
        <taxon>Actinomycetes</taxon>
        <taxon>Micrococcales</taxon>
        <taxon>Micrococcaceae</taxon>
        <taxon>Kocuria</taxon>
    </lineage>
</organism>
<evidence type="ECO:0000256" key="1">
    <source>
        <dbReference type="ARBA" id="ARBA00010609"/>
    </source>
</evidence>
<dbReference type="PANTHER" id="PTHR48267:SF1">
    <property type="entry name" value="BILIRUBIN OXIDASE"/>
    <property type="match status" value="1"/>
</dbReference>
<dbReference type="InterPro" id="IPR011706">
    <property type="entry name" value="Cu-oxidase_C"/>
</dbReference>
<sequence>MAVSRRNVLLLGGLGVAGAALGVPTTAVNAKSASALADSLMPRPFRTEFAQAPVLAADDPLGRPTIDPVDGKPIKYYTVTEQAASAQILPKAGLLTPILGYNGIFPGPTIDVYQGTKVELTVVNKLPRQHALDGHSLDTSTHLHGSASLPQYDGYASDITRPGFQKTYKYPNFQGGRTLWYHDHGVHHTALNAYSGLAGQYHMHDANSERLLPRGKYDVALTVSDAMFAANGALGYDDNSRSGLWGDVILVNGRPWPVMKVQKRVYRFRFLNCCISRSFRPRLSTGDPLVMVATDGGLMPTAQPVREYRHAGAERYEFLVDFSKYRTGQRIELQNLSNDNNVDYDFTNKIMAFDVVDEPVDTSDPTWNRIPTALVGSEVMDLQESQSTRRRHFRVKRDDSTWTIDGETWADVIASNYRKVMAEVELGATEIWEFENSSGGWFHPMHIHLIDFKIIGRNGRAPFAYEKGPKDTVYVGEGETVRLLMKFGPHKGRYMVHCHNLVHEDHDMMAQYQVGESADPDPNDPMTADPAVPAGTSSTTPSPSPSASPTPSVSPSATSSPSVSPSPSPSASPSPSMSPSPSPTPTKKSGKKSQTKGPRAGR</sequence>
<comment type="similarity">
    <text evidence="1">Belongs to the multicopper oxidase family.</text>
</comment>
<name>A0A0A6YCR5_KOCRO</name>
<dbReference type="OrthoDB" id="345021at2"/>
<dbReference type="PROSITE" id="PS51318">
    <property type="entry name" value="TAT"/>
    <property type="match status" value="1"/>
</dbReference>
<feature type="compositionally biased region" description="Low complexity" evidence="2">
    <location>
        <begin position="549"/>
        <end position="563"/>
    </location>
</feature>
<dbReference type="SUPFAM" id="SSF49503">
    <property type="entry name" value="Cupredoxins"/>
    <property type="match status" value="2"/>
</dbReference>
<dbReference type="InterPro" id="IPR011707">
    <property type="entry name" value="Cu-oxidase-like_N"/>
</dbReference>
<dbReference type="InterPro" id="IPR006311">
    <property type="entry name" value="TAT_signal"/>
</dbReference>
<evidence type="ECO:0000256" key="2">
    <source>
        <dbReference type="SAM" id="MobiDB-lite"/>
    </source>
</evidence>
<evidence type="ECO:0000259" key="3">
    <source>
        <dbReference type="Pfam" id="PF07731"/>
    </source>
</evidence>
<proteinExistence type="inferred from homology"/>
<reference evidence="5 6" key="1">
    <citation type="journal article" date="2003" name="Int. J. Syst. Evol. Microbiol.">
        <title>Kocuria polaris sp. nov., an orange-pigmented psychrophilic bacterium isolated from an Antarctic cyanobacterial mat sample.</title>
        <authorList>
            <person name="Reddy G.S."/>
            <person name="Prakash J.S."/>
            <person name="Prabahar V."/>
            <person name="Matsumoto G.I."/>
            <person name="Stackebrandt E."/>
            <person name="Shivaji S."/>
        </authorList>
    </citation>
    <scope>NUCLEOTIDE SEQUENCE [LARGE SCALE GENOMIC DNA]</scope>
    <source>
        <strain evidence="5 6">CMS 76or</strain>
    </source>
</reference>
<dbReference type="CDD" id="cd13889">
    <property type="entry name" value="CuRO_3_BOD"/>
    <property type="match status" value="1"/>
</dbReference>
<dbReference type="Pfam" id="PF07732">
    <property type="entry name" value="Cu-oxidase_3"/>
    <property type="match status" value="1"/>
</dbReference>
<dbReference type="AlphaFoldDB" id="A0A0A6YCR5"/>
<dbReference type="GO" id="GO:0016491">
    <property type="term" value="F:oxidoreductase activity"/>
    <property type="evidence" value="ECO:0007669"/>
    <property type="project" value="InterPro"/>
</dbReference>
<evidence type="ECO:0000259" key="4">
    <source>
        <dbReference type="Pfam" id="PF07732"/>
    </source>
</evidence>
<gene>
    <name evidence="5" type="ORF">GY22_07250</name>
</gene>
<feature type="compositionally biased region" description="Basic residues" evidence="2">
    <location>
        <begin position="588"/>
        <end position="602"/>
    </location>
</feature>
<dbReference type="Gene3D" id="2.60.40.420">
    <property type="entry name" value="Cupredoxins - blue copper proteins"/>
    <property type="match status" value="3"/>
</dbReference>
<protein>
    <submittedName>
        <fullName evidence="5">Bilirubin oxidase</fullName>
    </submittedName>
</protein>
<accession>A0A0A6YCR5</accession>
<feature type="domain" description="Plastocyanin-like" evidence="3">
    <location>
        <begin position="414"/>
        <end position="516"/>
    </location>
</feature>
<dbReference type="EMBL" id="JSUH01000005">
    <property type="protein sequence ID" value="KHD97897.1"/>
    <property type="molecule type" value="Genomic_DNA"/>
</dbReference>
<evidence type="ECO:0000313" key="5">
    <source>
        <dbReference type="EMBL" id="KHD97897.1"/>
    </source>
</evidence>
<evidence type="ECO:0000313" key="6">
    <source>
        <dbReference type="Proteomes" id="UP000030466"/>
    </source>
</evidence>
<dbReference type="Pfam" id="PF07731">
    <property type="entry name" value="Cu-oxidase_2"/>
    <property type="match status" value="1"/>
</dbReference>
<dbReference type="InterPro" id="IPR008972">
    <property type="entry name" value="Cupredoxin"/>
</dbReference>
<feature type="region of interest" description="Disordered" evidence="2">
    <location>
        <begin position="515"/>
        <end position="602"/>
    </location>
</feature>
<feature type="compositionally biased region" description="Low complexity" evidence="2">
    <location>
        <begin position="530"/>
        <end position="541"/>
    </location>
</feature>
<keyword evidence="6" id="KW-1185">Reference proteome</keyword>